<proteinExistence type="predicted"/>
<dbReference type="Pfam" id="PF18950">
    <property type="entry name" value="DUF5694"/>
    <property type="match status" value="1"/>
</dbReference>
<protein>
    <submittedName>
        <fullName evidence="1">Uncharacterized protein</fullName>
    </submittedName>
</protein>
<dbReference type="Proteomes" id="UP000290057">
    <property type="component" value="Chromosome"/>
</dbReference>
<gene>
    <name evidence="1" type="ORF">EKJ_11210</name>
</gene>
<name>A0A3T1CH14_9SPHN</name>
<reference evidence="1 2" key="1">
    <citation type="submission" date="2019-01" db="EMBL/GenBank/DDBJ databases">
        <title>Complete genome sequence of Erythrobacter flavus KJ5.</title>
        <authorList>
            <person name="Kanesaki Y."/>
            <person name="Brotosudarmo T."/>
            <person name="Moriuchi R."/>
            <person name="Awai K."/>
        </authorList>
    </citation>
    <scope>NUCLEOTIDE SEQUENCE [LARGE SCALE GENOMIC DNA]</scope>
    <source>
        <strain evidence="1 2">KJ5</strain>
    </source>
</reference>
<keyword evidence="2" id="KW-1185">Reference proteome</keyword>
<evidence type="ECO:0000313" key="2">
    <source>
        <dbReference type="Proteomes" id="UP000290057"/>
    </source>
</evidence>
<dbReference type="RefSeq" id="WP_130586197.1">
    <property type="nucleotide sequence ID" value="NZ_AP019389.1"/>
</dbReference>
<dbReference type="InterPro" id="IPR043749">
    <property type="entry name" value="DUF5694"/>
</dbReference>
<evidence type="ECO:0000313" key="1">
    <source>
        <dbReference type="EMBL" id="BBI20274.1"/>
    </source>
</evidence>
<dbReference type="EMBL" id="AP019389">
    <property type="protein sequence ID" value="BBI20274.1"/>
    <property type="molecule type" value="Genomic_DNA"/>
</dbReference>
<sequence>MSLILAVLMAGTPQTVATPSDPVEIVDAAAQERGDKGEVLVLGTSHLSSLPDDFDRTRFDPLLNRLAEWQPEAVAIENLGGAQCDFLRAYAHDYIDTADMFCPDPAPAREALGMEAPEADREIDAILAEAAAERAPAQRRRLAVLFLAIGEPDSALVQWLRLPASERHTEGALTEEMAAMLDQRETRLNESSLIGAHLAARMGHERVYPVDDHTGDIAAHPIVLEVYGREMRAIWDNEAAAEGRAAHERLQEAVVDETLSVIDWYRQMNSDRMAELAMRGDFGAAAASKSPGNTGRKYLAYWETRNLRMIANLRVVVGGGKRVLAIVGASHVPHYERYLRMLSDVTPVEAEVVLD</sequence>
<dbReference type="AlphaFoldDB" id="A0A3T1CH14"/>
<accession>A0A3T1CH14</accession>
<organism evidence="1 2">
    <name type="scientific">Qipengyuania flava</name>
    <dbReference type="NCBI Taxonomy" id="192812"/>
    <lineage>
        <taxon>Bacteria</taxon>
        <taxon>Pseudomonadati</taxon>
        <taxon>Pseudomonadota</taxon>
        <taxon>Alphaproteobacteria</taxon>
        <taxon>Sphingomonadales</taxon>
        <taxon>Erythrobacteraceae</taxon>
        <taxon>Qipengyuania</taxon>
    </lineage>
</organism>